<dbReference type="RefSeq" id="WP_162657274.1">
    <property type="nucleotide sequence ID" value="NZ_LR593887.1"/>
</dbReference>
<proteinExistence type="predicted"/>
<sequence length="181" mass="20369">MMPDLRRLMQWLMVLAVLVGGLGVGTLRADSVVQPAPMSLESGVSNSVPSQVTEQELQAILEKLDTAEEERNDWTRGILLPWDRSAHGRAWKAYREQLLKLRNQYYFDKRLRKVLDQMRTTAATIEALYISGGSPNVTVVVTTAGGVVSMEETDRERAIVLQIQELGRLREQVLPQPPSNR</sequence>
<evidence type="ECO:0000313" key="3">
    <source>
        <dbReference type="Proteomes" id="UP000464378"/>
    </source>
</evidence>
<gene>
    <name evidence="2" type="ORF">GMBLW1_19020</name>
</gene>
<dbReference type="EMBL" id="LR586016">
    <property type="protein sequence ID" value="VIP02058.1"/>
    <property type="molecule type" value="Genomic_DNA"/>
</dbReference>
<reference evidence="2" key="1">
    <citation type="submission" date="2019-04" db="EMBL/GenBank/DDBJ databases">
        <authorList>
            <consortium name="Science for Life Laboratories"/>
        </authorList>
    </citation>
    <scope>NUCLEOTIDE SEQUENCE</scope>
    <source>
        <strain evidence="2">MBLW1</strain>
    </source>
</reference>
<dbReference type="EMBL" id="LR593887">
    <property type="protein sequence ID" value="VTS00261.1"/>
    <property type="molecule type" value="Genomic_DNA"/>
</dbReference>
<evidence type="ECO:0000313" key="2">
    <source>
        <dbReference type="EMBL" id="VIP02058.1"/>
    </source>
</evidence>
<dbReference type="InParanoid" id="A0A6C2YKF6"/>
<protein>
    <submittedName>
        <fullName evidence="2">Uncharacterized protein</fullName>
    </submittedName>
</protein>
<dbReference type="Proteomes" id="UP000464378">
    <property type="component" value="Chromosome"/>
</dbReference>
<feature type="coiled-coil region" evidence="1">
    <location>
        <begin position="50"/>
        <end position="77"/>
    </location>
</feature>
<dbReference type="AlphaFoldDB" id="A0A6C2YKF6"/>
<dbReference type="KEGG" id="tim:GMBLW1_19020"/>
<organism evidence="2">
    <name type="scientific">Tuwongella immobilis</name>
    <dbReference type="NCBI Taxonomy" id="692036"/>
    <lineage>
        <taxon>Bacteria</taxon>
        <taxon>Pseudomonadati</taxon>
        <taxon>Planctomycetota</taxon>
        <taxon>Planctomycetia</taxon>
        <taxon>Gemmatales</taxon>
        <taxon>Gemmataceae</taxon>
        <taxon>Tuwongella</taxon>
    </lineage>
</organism>
<name>A0A6C2YKF6_9BACT</name>
<evidence type="ECO:0000256" key="1">
    <source>
        <dbReference type="SAM" id="Coils"/>
    </source>
</evidence>
<accession>A0A6C2YKF6</accession>
<keyword evidence="3" id="KW-1185">Reference proteome</keyword>
<keyword evidence="1" id="KW-0175">Coiled coil</keyword>